<proteinExistence type="inferred from homology"/>
<evidence type="ECO:0000256" key="5">
    <source>
        <dbReference type="ARBA" id="ARBA00022840"/>
    </source>
</evidence>
<evidence type="ECO:0000313" key="10">
    <source>
        <dbReference type="Proteomes" id="UP000579605"/>
    </source>
</evidence>
<dbReference type="SUPFAM" id="SSF49785">
    <property type="entry name" value="Galactose-binding domain-like"/>
    <property type="match status" value="1"/>
</dbReference>
<evidence type="ECO:0000256" key="4">
    <source>
        <dbReference type="ARBA" id="ARBA00022801"/>
    </source>
</evidence>
<keyword evidence="7" id="KW-0812">Transmembrane</keyword>
<dbReference type="Gene3D" id="2.60.120.260">
    <property type="entry name" value="Galactose-binding domain-like"/>
    <property type="match status" value="1"/>
</dbReference>
<evidence type="ECO:0000256" key="1">
    <source>
        <dbReference type="ARBA" id="ARBA00005417"/>
    </source>
</evidence>
<keyword evidence="7" id="KW-0472">Membrane</keyword>
<keyword evidence="10" id="KW-1185">Reference proteome</keyword>
<dbReference type="InterPro" id="IPR029058">
    <property type="entry name" value="AB_hydrolase_fold"/>
</dbReference>
<dbReference type="SMART" id="SM00939">
    <property type="entry name" value="PepX_C"/>
    <property type="match status" value="1"/>
</dbReference>
<feature type="transmembrane region" description="Helical" evidence="7">
    <location>
        <begin position="622"/>
        <end position="644"/>
    </location>
</feature>
<evidence type="ECO:0000259" key="8">
    <source>
        <dbReference type="PROSITE" id="PS50893"/>
    </source>
</evidence>
<dbReference type="InterPro" id="IPR013736">
    <property type="entry name" value="Xaa-Pro_dipept_C"/>
</dbReference>
<feature type="compositionally biased region" description="Low complexity" evidence="6">
    <location>
        <begin position="443"/>
        <end position="472"/>
    </location>
</feature>
<feature type="region of interest" description="Disordered" evidence="6">
    <location>
        <begin position="404"/>
        <end position="429"/>
    </location>
</feature>
<comment type="similarity">
    <text evidence="1">Belongs to the ABC transporter superfamily.</text>
</comment>
<dbReference type="AlphaFoldDB" id="A0A852ZES0"/>
<name>A0A852ZES0_9ACTN</name>
<keyword evidence="2" id="KW-0813">Transport</keyword>
<feature type="domain" description="ABC transporter" evidence="8">
    <location>
        <begin position="664"/>
        <end position="892"/>
    </location>
</feature>
<keyword evidence="5 9" id="KW-0067">ATP-binding</keyword>
<sequence length="918" mass="94526">MAASPARGRTRTRAALVTLLVVALVTGGGVAVAAAARGTNGQGAGDSAGYRTAESMVTVRTGPRGDRPVRLDTRLYVPSSATAGRPAPAVLLAHGLGGTKDSVAGQARDLVRHGYVVLTWTAEGFGGSGGQIHLDSPDWEVRDARRLLDWLARRPEVRRDGPGDPRVGVVGASYGGALALLVAGYDRRVDAIVPQATWNDLGNALLPEATGRGSGAGVLKRAWAGRLFAAGLGSARGGAGRAPAGTSPDCGRYAEDVCRAYQRLILTGRTDPATRALLARSSPASVLHRITAPTLLIQGTADTLFPLSEADANAIGIARAGTKVRVAWFSGGHDAGAGAGADLDQRRVKAATIGWLDYHLLHEGSPPPDSFAFSRVTGTGYGGEGVRVLGLYADNYPRLDGDRPARNVALHGSPRAVSNPPAGTPAAVSSVPGLGALAGSLLSRSSAGSSSDPSSGASSGSQSGSLSESPLAGSLGGSFTTDVPGQFTSYDSAPLAAPVDVTGAPTVRIRAASRSDSAVLFVKLYDVAPTGARELPGGGVAPVRLAGLPASIEEARPVSVTLPGIVHRFPAGHRLRVTLATTDQAYAGPAQPQVYTVGLAPGAGIKLPQVAAFTASDPTGPWVVLLGAVVAALVVVLPLGWWAARRWSRRRVRRVVAEYADVPLVVHGVTKTYADGLTALDDVDFTVRRGEVVGLLGPNGAGKTTCLRILLGLVRPTAGEALVFGHRVGAGAPVLSRVGPLVEGPGFLPDLTGRANLELFWQATGRPPGDAHLDEVLAIAALGPGLNRRVRTYSHGMRQRLAIAQAMLGLPDLLILDEPTDGLDPPQIATLRRTLRAYTAGGRAVLVSSHLLAEVERTCSHVVILHRGRRLAAGTVAEVVGDSPTLEDVFLTLVEDETPADQSPADDLVATVEKGGPA</sequence>
<dbReference type="GO" id="GO:0008239">
    <property type="term" value="F:dipeptidyl-peptidase activity"/>
    <property type="evidence" value="ECO:0007669"/>
    <property type="project" value="InterPro"/>
</dbReference>
<comment type="caution">
    <text evidence="9">The sequence shown here is derived from an EMBL/GenBank/DDBJ whole genome shotgun (WGS) entry which is preliminary data.</text>
</comment>
<evidence type="ECO:0000256" key="6">
    <source>
        <dbReference type="SAM" id="MobiDB-lite"/>
    </source>
</evidence>
<feature type="region of interest" description="Disordered" evidence="6">
    <location>
        <begin position="443"/>
        <end position="478"/>
    </location>
</feature>
<dbReference type="Proteomes" id="UP000579605">
    <property type="component" value="Unassembled WGS sequence"/>
</dbReference>
<protein>
    <submittedName>
        <fullName evidence="9">ABC-2 type transport system ATP-binding protein</fullName>
    </submittedName>
</protein>
<dbReference type="SUPFAM" id="SSF52540">
    <property type="entry name" value="P-loop containing nucleoside triphosphate hydrolases"/>
    <property type="match status" value="1"/>
</dbReference>
<reference evidence="9 10" key="1">
    <citation type="submission" date="2020-07" db="EMBL/GenBank/DDBJ databases">
        <title>Sequencing the genomes of 1000 actinobacteria strains.</title>
        <authorList>
            <person name="Klenk H.-P."/>
        </authorList>
    </citation>
    <scope>NUCLEOTIDE SEQUENCE [LARGE SCALE GENOMIC DNA]</scope>
    <source>
        <strain evidence="9 10">DSM 18448</strain>
    </source>
</reference>
<accession>A0A852ZES0</accession>
<dbReference type="SMART" id="SM00382">
    <property type="entry name" value="AAA"/>
    <property type="match status" value="1"/>
</dbReference>
<dbReference type="InterPro" id="IPR027417">
    <property type="entry name" value="P-loop_NTPase"/>
</dbReference>
<dbReference type="InterPro" id="IPR003593">
    <property type="entry name" value="AAA+_ATPase"/>
</dbReference>
<dbReference type="PANTHER" id="PTHR43335:SF4">
    <property type="entry name" value="ABC TRANSPORTER, ATP-BINDING PROTEIN"/>
    <property type="match status" value="1"/>
</dbReference>
<dbReference type="SUPFAM" id="SSF53474">
    <property type="entry name" value="alpha/beta-Hydrolases"/>
    <property type="match status" value="1"/>
</dbReference>
<dbReference type="Gene3D" id="3.40.50.300">
    <property type="entry name" value="P-loop containing nucleotide triphosphate hydrolases"/>
    <property type="match status" value="1"/>
</dbReference>
<dbReference type="PROSITE" id="PS00211">
    <property type="entry name" value="ABC_TRANSPORTER_1"/>
    <property type="match status" value="1"/>
</dbReference>
<dbReference type="Pfam" id="PF08530">
    <property type="entry name" value="PepX_C"/>
    <property type="match status" value="1"/>
</dbReference>
<evidence type="ECO:0000256" key="2">
    <source>
        <dbReference type="ARBA" id="ARBA00022448"/>
    </source>
</evidence>
<gene>
    <name evidence="9" type="ORF">F4554_000098</name>
</gene>
<dbReference type="InterPro" id="IPR008979">
    <property type="entry name" value="Galactose-bd-like_sf"/>
</dbReference>
<feature type="region of interest" description="Disordered" evidence="6">
    <location>
        <begin position="898"/>
        <end position="918"/>
    </location>
</feature>
<keyword evidence="4" id="KW-0378">Hydrolase</keyword>
<dbReference type="EMBL" id="JACBZH010000001">
    <property type="protein sequence ID" value="NYH87460.1"/>
    <property type="molecule type" value="Genomic_DNA"/>
</dbReference>
<evidence type="ECO:0000313" key="9">
    <source>
        <dbReference type="EMBL" id="NYH87460.1"/>
    </source>
</evidence>
<dbReference type="PANTHER" id="PTHR43335">
    <property type="entry name" value="ABC TRANSPORTER, ATP-BINDING PROTEIN"/>
    <property type="match status" value="1"/>
</dbReference>
<dbReference type="Pfam" id="PF00005">
    <property type="entry name" value="ABC_tran"/>
    <property type="match status" value="1"/>
</dbReference>
<dbReference type="Gene3D" id="3.40.50.1820">
    <property type="entry name" value="alpha/beta hydrolase"/>
    <property type="match status" value="1"/>
</dbReference>
<dbReference type="InterPro" id="IPR017871">
    <property type="entry name" value="ABC_transporter-like_CS"/>
</dbReference>
<dbReference type="Pfam" id="PF02129">
    <property type="entry name" value="Peptidase_S15"/>
    <property type="match status" value="1"/>
</dbReference>
<evidence type="ECO:0000256" key="3">
    <source>
        <dbReference type="ARBA" id="ARBA00022741"/>
    </source>
</evidence>
<dbReference type="PROSITE" id="PS50893">
    <property type="entry name" value="ABC_TRANSPORTER_2"/>
    <property type="match status" value="1"/>
</dbReference>
<dbReference type="GO" id="GO:0005524">
    <property type="term" value="F:ATP binding"/>
    <property type="evidence" value="ECO:0007669"/>
    <property type="project" value="UniProtKB-KW"/>
</dbReference>
<keyword evidence="3" id="KW-0547">Nucleotide-binding</keyword>
<keyword evidence="7" id="KW-1133">Transmembrane helix</keyword>
<dbReference type="InterPro" id="IPR003439">
    <property type="entry name" value="ABC_transporter-like_ATP-bd"/>
</dbReference>
<evidence type="ECO:0000256" key="7">
    <source>
        <dbReference type="SAM" id="Phobius"/>
    </source>
</evidence>
<dbReference type="InterPro" id="IPR000383">
    <property type="entry name" value="Xaa-Pro-like_dom"/>
</dbReference>
<dbReference type="RefSeq" id="WP_179785523.1">
    <property type="nucleotide sequence ID" value="NZ_BAAARR010000012.1"/>
</dbReference>
<organism evidence="9 10">
    <name type="scientific">Actinopolymorpha rutila</name>
    <dbReference type="NCBI Taxonomy" id="446787"/>
    <lineage>
        <taxon>Bacteria</taxon>
        <taxon>Bacillati</taxon>
        <taxon>Actinomycetota</taxon>
        <taxon>Actinomycetes</taxon>
        <taxon>Propionibacteriales</taxon>
        <taxon>Actinopolymorphaceae</taxon>
        <taxon>Actinopolymorpha</taxon>
    </lineage>
</organism>
<dbReference type="GO" id="GO:0016887">
    <property type="term" value="F:ATP hydrolysis activity"/>
    <property type="evidence" value="ECO:0007669"/>
    <property type="project" value="InterPro"/>
</dbReference>